<name>A0AAV1RRJ7_9ROSI</name>
<evidence type="ECO:0008006" key="4">
    <source>
        <dbReference type="Google" id="ProtNLM"/>
    </source>
</evidence>
<organism evidence="2 3">
    <name type="scientific">Dovyalis caffra</name>
    <dbReference type="NCBI Taxonomy" id="77055"/>
    <lineage>
        <taxon>Eukaryota</taxon>
        <taxon>Viridiplantae</taxon>
        <taxon>Streptophyta</taxon>
        <taxon>Embryophyta</taxon>
        <taxon>Tracheophyta</taxon>
        <taxon>Spermatophyta</taxon>
        <taxon>Magnoliopsida</taxon>
        <taxon>eudicotyledons</taxon>
        <taxon>Gunneridae</taxon>
        <taxon>Pentapetalae</taxon>
        <taxon>rosids</taxon>
        <taxon>fabids</taxon>
        <taxon>Malpighiales</taxon>
        <taxon>Salicaceae</taxon>
        <taxon>Flacourtieae</taxon>
        <taxon>Dovyalis</taxon>
    </lineage>
</organism>
<reference evidence="2 3" key="1">
    <citation type="submission" date="2024-01" db="EMBL/GenBank/DDBJ databases">
        <authorList>
            <person name="Waweru B."/>
        </authorList>
    </citation>
    <scope>NUCLEOTIDE SEQUENCE [LARGE SCALE GENOMIC DNA]</scope>
</reference>
<feature type="region of interest" description="Disordered" evidence="1">
    <location>
        <begin position="1"/>
        <end position="26"/>
    </location>
</feature>
<dbReference type="EMBL" id="CAWUPB010001156">
    <property type="protein sequence ID" value="CAK7338673.1"/>
    <property type="molecule type" value="Genomic_DNA"/>
</dbReference>
<keyword evidence="3" id="KW-1185">Reference proteome</keyword>
<gene>
    <name evidence="2" type="ORF">DCAF_LOCUS13721</name>
</gene>
<comment type="caution">
    <text evidence="2">The sequence shown here is derived from an EMBL/GenBank/DDBJ whole genome shotgun (WGS) entry which is preliminary data.</text>
</comment>
<dbReference type="AlphaFoldDB" id="A0AAV1RRJ7"/>
<proteinExistence type="predicted"/>
<evidence type="ECO:0000256" key="1">
    <source>
        <dbReference type="SAM" id="MobiDB-lite"/>
    </source>
</evidence>
<sequence>MSKGSPTKDHDELDELPTKDRLPLYHNQDEKPYATVMRCPLQQPIASPEESANTTYNPVRNAATIAQHSMRGDAPFVTCMQFSLFNHNDSYVQNSSKINYTPLQKKSKVLLQ</sequence>
<evidence type="ECO:0000313" key="3">
    <source>
        <dbReference type="Proteomes" id="UP001314170"/>
    </source>
</evidence>
<evidence type="ECO:0000313" key="2">
    <source>
        <dbReference type="EMBL" id="CAK7338673.1"/>
    </source>
</evidence>
<dbReference type="Proteomes" id="UP001314170">
    <property type="component" value="Unassembled WGS sequence"/>
</dbReference>
<protein>
    <recommendedName>
        <fullName evidence="4">Engrailed</fullName>
    </recommendedName>
</protein>
<accession>A0AAV1RRJ7</accession>